<dbReference type="PANTHER" id="PTHR43531">
    <property type="entry name" value="PROTEIN ICFG"/>
    <property type="match status" value="1"/>
</dbReference>
<dbReference type="SUPFAM" id="SSF58104">
    <property type="entry name" value="Methyl-accepting chemotaxis protein (MCP) signaling domain"/>
    <property type="match status" value="1"/>
</dbReference>
<evidence type="ECO:0000256" key="1">
    <source>
        <dbReference type="ARBA" id="ARBA00022500"/>
    </source>
</evidence>
<feature type="transmembrane region" description="Helical" evidence="4">
    <location>
        <begin position="38"/>
        <end position="58"/>
    </location>
</feature>
<feature type="transmembrane region" description="Helical" evidence="4">
    <location>
        <begin position="111"/>
        <end position="128"/>
    </location>
</feature>
<keyword evidence="4" id="KW-1133">Transmembrane helix</keyword>
<dbReference type="PROSITE" id="PS50111">
    <property type="entry name" value="CHEMOTAXIS_TRANSDUC_2"/>
    <property type="match status" value="1"/>
</dbReference>
<dbReference type="Pfam" id="PF00015">
    <property type="entry name" value="MCPsignal"/>
    <property type="match status" value="1"/>
</dbReference>
<keyword evidence="7" id="KW-1185">Reference proteome</keyword>
<evidence type="ECO:0000259" key="5">
    <source>
        <dbReference type="PROSITE" id="PS50111"/>
    </source>
</evidence>
<reference evidence="6" key="1">
    <citation type="submission" date="2022-01" db="EMBL/GenBank/DDBJ databases">
        <authorList>
            <person name="Criscuolo A."/>
        </authorList>
    </citation>
    <scope>NUCLEOTIDE SEQUENCE</scope>
    <source>
        <strain evidence="6">CIP111893</strain>
    </source>
</reference>
<gene>
    <name evidence="6" type="ORF">PAECIP111893_03462</name>
</gene>
<dbReference type="Proteomes" id="UP000838686">
    <property type="component" value="Unassembled WGS sequence"/>
</dbReference>
<name>A0ABN8GPI6_9BACL</name>
<keyword evidence="1" id="KW-0145">Chemotaxis</keyword>
<dbReference type="RefSeq" id="WP_236343794.1">
    <property type="nucleotide sequence ID" value="NZ_CAKMMF010000019.1"/>
</dbReference>
<organism evidence="6 7">
    <name type="scientific">Paenibacillus plantiphilus</name>
    <dbReference type="NCBI Taxonomy" id="2905650"/>
    <lineage>
        <taxon>Bacteria</taxon>
        <taxon>Bacillati</taxon>
        <taxon>Bacillota</taxon>
        <taxon>Bacilli</taxon>
        <taxon>Bacillales</taxon>
        <taxon>Paenibacillaceae</taxon>
        <taxon>Paenibacillus</taxon>
    </lineage>
</organism>
<dbReference type="Gene3D" id="1.10.287.950">
    <property type="entry name" value="Methyl-accepting chemotaxis protein"/>
    <property type="match status" value="1"/>
</dbReference>
<evidence type="ECO:0000256" key="4">
    <source>
        <dbReference type="SAM" id="Phobius"/>
    </source>
</evidence>
<dbReference type="InterPro" id="IPR051310">
    <property type="entry name" value="MCP_chemotaxis"/>
</dbReference>
<sequence>MNKLDILHKRNKLLVILVWCFLCLGLIGDFITDTGLDSILALVYAGVATAGTLTILMYKRWLINHLMYLIVISIAIITYVLISTGPILTTYLMVYVSLGIASLYNNYRPMLLSSLFGLFYTNLFWFQYREEIFGAFQDDSLISFNLFFLLTSGSMLTASIFGQRLQNQVLVQHDETNAAKEQSEQMLEQIQTSAQVLEQFSSELSGHTDMTRTISREMTTSFSEMSVSIETQTRSISDISDAVQQMDSHVGQASTNAAVLRGLSESTQGLTSSGSSEMSILSQEVTRVADIITATAERMNELNAQNEQISDIVVKITAISNQTNMLALNAAIEAARAGEHGRGFAVVSGEVRKLADTSRQAAEEIAAIIGDIRDRTNELTDQVALGLQAAKVSLKATSTVDNVFRDVAGNTTEVLSQSEAVAELVRELQGISHTVASEMSQIAASTEQNMASVQEMLAGLETQDSKINSVAESAVQLETLTKQLQGMS</sequence>
<keyword evidence="4" id="KW-0812">Transmembrane</keyword>
<keyword evidence="4" id="KW-0472">Membrane</keyword>
<evidence type="ECO:0000313" key="7">
    <source>
        <dbReference type="Proteomes" id="UP000838686"/>
    </source>
</evidence>
<dbReference type="InterPro" id="IPR004090">
    <property type="entry name" value="Chemotax_Me-accpt_rcpt"/>
</dbReference>
<dbReference type="SMART" id="SM00283">
    <property type="entry name" value="MA"/>
    <property type="match status" value="1"/>
</dbReference>
<evidence type="ECO:0000256" key="3">
    <source>
        <dbReference type="PROSITE-ProRule" id="PRU00284"/>
    </source>
</evidence>
<comment type="similarity">
    <text evidence="2">Belongs to the methyl-accepting chemotaxis (MCP) protein family.</text>
</comment>
<dbReference type="PANTHER" id="PTHR43531:SF11">
    <property type="entry name" value="METHYL-ACCEPTING CHEMOTAXIS PROTEIN 3"/>
    <property type="match status" value="1"/>
</dbReference>
<evidence type="ECO:0000256" key="2">
    <source>
        <dbReference type="ARBA" id="ARBA00029447"/>
    </source>
</evidence>
<dbReference type="InterPro" id="IPR004089">
    <property type="entry name" value="MCPsignal_dom"/>
</dbReference>
<evidence type="ECO:0000313" key="6">
    <source>
        <dbReference type="EMBL" id="CAH1211714.1"/>
    </source>
</evidence>
<dbReference type="EMBL" id="CAKMMF010000019">
    <property type="protein sequence ID" value="CAH1211714.1"/>
    <property type="molecule type" value="Genomic_DNA"/>
</dbReference>
<comment type="caution">
    <text evidence="6">The sequence shown here is derived from an EMBL/GenBank/DDBJ whole genome shotgun (WGS) entry which is preliminary data.</text>
</comment>
<protein>
    <recommendedName>
        <fullName evidence="5">Methyl-accepting transducer domain-containing protein</fullName>
    </recommendedName>
</protein>
<feature type="transmembrane region" description="Helical" evidence="4">
    <location>
        <begin position="140"/>
        <end position="161"/>
    </location>
</feature>
<proteinExistence type="inferred from homology"/>
<feature type="transmembrane region" description="Helical" evidence="4">
    <location>
        <begin position="65"/>
        <end position="82"/>
    </location>
</feature>
<keyword evidence="3" id="KW-0807">Transducer</keyword>
<accession>A0ABN8GPI6</accession>
<dbReference type="PRINTS" id="PR00260">
    <property type="entry name" value="CHEMTRNSDUCR"/>
</dbReference>
<feature type="domain" description="Methyl-accepting transducer" evidence="5">
    <location>
        <begin position="207"/>
        <end position="443"/>
    </location>
</feature>